<evidence type="ECO:0000256" key="8">
    <source>
        <dbReference type="ARBA" id="ARBA00023143"/>
    </source>
</evidence>
<keyword evidence="15" id="KW-1185">Reference proteome</keyword>
<feature type="domain" description="Flagellar M-ring N-terminal" evidence="12">
    <location>
        <begin position="38"/>
        <end position="208"/>
    </location>
</feature>
<comment type="function">
    <text evidence="9">The M ring may be actively involved in energy transduction.</text>
</comment>
<feature type="transmembrane region" description="Helical" evidence="11">
    <location>
        <begin position="422"/>
        <end position="440"/>
    </location>
</feature>
<keyword evidence="5 11" id="KW-0812">Transmembrane</keyword>
<feature type="transmembrane region" description="Helical" evidence="11">
    <location>
        <begin position="17"/>
        <end position="37"/>
    </location>
</feature>
<keyword evidence="7 11" id="KW-0472">Membrane</keyword>
<evidence type="ECO:0000313" key="14">
    <source>
        <dbReference type="EMBL" id="TDL78241.1"/>
    </source>
</evidence>
<accession>A0A4R6A3M6</accession>
<gene>
    <name evidence="14" type="primary">fliF</name>
    <name evidence="14" type="ORF">E2L08_12165</name>
</gene>
<keyword evidence="14" id="KW-0969">Cilium</keyword>
<evidence type="ECO:0000259" key="13">
    <source>
        <dbReference type="Pfam" id="PF08345"/>
    </source>
</evidence>
<evidence type="ECO:0000259" key="12">
    <source>
        <dbReference type="Pfam" id="PF01514"/>
    </source>
</evidence>
<keyword evidence="14" id="KW-0966">Cell projection</keyword>
<evidence type="ECO:0000256" key="4">
    <source>
        <dbReference type="ARBA" id="ARBA00022475"/>
    </source>
</evidence>
<dbReference type="GO" id="GO:0005886">
    <property type="term" value="C:plasma membrane"/>
    <property type="evidence" value="ECO:0007669"/>
    <property type="project" value="UniProtKB-SubCell"/>
</dbReference>
<comment type="caution">
    <text evidence="14">The sequence shown here is derived from an EMBL/GenBank/DDBJ whole genome shotgun (WGS) entry which is preliminary data.</text>
</comment>
<dbReference type="GO" id="GO:0009431">
    <property type="term" value="C:bacterial-type flagellum basal body, MS ring"/>
    <property type="evidence" value="ECO:0007669"/>
    <property type="project" value="InterPro"/>
</dbReference>
<reference evidence="14 15" key="1">
    <citation type="submission" date="2019-03" db="EMBL/GenBank/DDBJ databases">
        <title>Primorskyibacter sp. SS33 isolated from sediments.</title>
        <authorList>
            <person name="Xunke S."/>
        </authorList>
    </citation>
    <scope>NUCLEOTIDE SEQUENCE [LARGE SCALE GENOMIC DNA]</scope>
    <source>
        <strain evidence="14 15">SS33</strain>
    </source>
</reference>
<protein>
    <recommendedName>
        <fullName evidence="9">Flagellar M-ring protein</fullName>
    </recommendedName>
</protein>
<feature type="region of interest" description="Disordered" evidence="10">
    <location>
        <begin position="461"/>
        <end position="509"/>
    </location>
</feature>
<comment type="similarity">
    <text evidence="3 9">Belongs to the FliF family.</text>
</comment>
<evidence type="ECO:0000256" key="9">
    <source>
        <dbReference type="PIRNR" id="PIRNR004862"/>
    </source>
</evidence>
<dbReference type="InterPro" id="IPR000067">
    <property type="entry name" value="FlgMring_FliF"/>
</dbReference>
<dbReference type="InterPro" id="IPR043427">
    <property type="entry name" value="YscJ/FliF"/>
</dbReference>
<dbReference type="Proteomes" id="UP000295701">
    <property type="component" value="Unassembled WGS sequence"/>
</dbReference>
<dbReference type="InterPro" id="IPR013556">
    <property type="entry name" value="Flag_M-ring_C"/>
</dbReference>
<keyword evidence="8 9" id="KW-0975">Bacterial flagellum</keyword>
<keyword evidence="6 11" id="KW-1133">Transmembrane helix</keyword>
<proteinExistence type="inferred from homology"/>
<evidence type="ECO:0000256" key="6">
    <source>
        <dbReference type="ARBA" id="ARBA00022989"/>
    </source>
</evidence>
<dbReference type="InterPro" id="IPR006182">
    <property type="entry name" value="FliF_N_dom"/>
</dbReference>
<evidence type="ECO:0000256" key="3">
    <source>
        <dbReference type="ARBA" id="ARBA00007971"/>
    </source>
</evidence>
<dbReference type="OrthoDB" id="9807026at2"/>
<evidence type="ECO:0000313" key="15">
    <source>
        <dbReference type="Proteomes" id="UP000295701"/>
    </source>
</evidence>
<keyword evidence="4" id="KW-1003">Cell membrane</keyword>
<feature type="region of interest" description="Disordered" evidence="10">
    <location>
        <begin position="271"/>
        <end position="329"/>
    </location>
</feature>
<evidence type="ECO:0000256" key="11">
    <source>
        <dbReference type="SAM" id="Phobius"/>
    </source>
</evidence>
<organism evidence="14 15">
    <name type="scientific">Palleronia sediminis</name>
    <dbReference type="NCBI Taxonomy" id="2547833"/>
    <lineage>
        <taxon>Bacteria</taxon>
        <taxon>Pseudomonadati</taxon>
        <taxon>Pseudomonadota</taxon>
        <taxon>Alphaproteobacteria</taxon>
        <taxon>Rhodobacterales</taxon>
        <taxon>Roseobacteraceae</taxon>
        <taxon>Palleronia</taxon>
    </lineage>
</organism>
<dbReference type="NCBIfam" id="TIGR00206">
    <property type="entry name" value="fliF"/>
    <property type="match status" value="1"/>
</dbReference>
<dbReference type="Gene3D" id="3.30.300.30">
    <property type="match status" value="1"/>
</dbReference>
<comment type="subcellular location">
    <subcellularLocation>
        <location evidence="1 9">Bacterial flagellum basal body</location>
    </subcellularLocation>
    <subcellularLocation>
        <location evidence="2">Cell membrane</location>
        <topology evidence="2">Multi-pass membrane protein</topology>
    </subcellularLocation>
</comment>
<evidence type="ECO:0000256" key="5">
    <source>
        <dbReference type="ARBA" id="ARBA00022692"/>
    </source>
</evidence>
<name>A0A4R6A3M6_9RHOB</name>
<dbReference type="PRINTS" id="PR01009">
    <property type="entry name" value="FLGMRINGFLIF"/>
</dbReference>
<dbReference type="GO" id="GO:0071973">
    <property type="term" value="P:bacterial-type flagellum-dependent cell motility"/>
    <property type="evidence" value="ECO:0007669"/>
    <property type="project" value="InterPro"/>
</dbReference>
<dbReference type="GO" id="GO:0003774">
    <property type="term" value="F:cytoskeletal motor activity"/>
    <property type="evidence" value="ECO:0007669"/>
    <property type="project" value="InterPro"/>
</dbReference>
<evidence type="ECO:0000256" key="7">
    <source>
        <dbReference type="ARBA" id="ARBA00023136"/>
    </source>
</evidence>
<dbReference type="PANTHER" id="PTHR30046">
    <property type="entry name" value="FLAGELLAR M-RING PROTEIN"/>
    <property type="match status" value="1"/>
</dbReference>
<evidence type="ECO:0000256" key="1">
    <source>
        <dbReference type="ARBA" id="ARBA00004117"/>
    </source>
</evidence>
<dbReference type="EMBL" id="SNAA01000013">
    <property type="protein sequence ID" value="TDL78241.1"/>
    <property type="molecule type" value="Genomic_DNA"/>
</dbReference>
<feature type="domain" description="Flagellar M-ring C-terminal" evidence="13">
    <location>
        <begin position="236"/>
        <end position="398"/>
    </location>
</feature>
<sequence length="531" mass="55633">MQQVLQIWSGLSPKRRIVMGLATLAMFVTVLGIGRLATQPSLTLLYAGLEAGAAGEVVSALEQRGAAYQIRGDSIFVDGAVRDELRMTLASEGLPSNPVRGYELLDEMTGFGTTSQMFDSAAWRAKEGELARTIVSSPTIAMARVHIANAGTKPFQRDLEPTASVMLTPAGSGLSAAQARAVRYLVASAVAGLAPENVSVIDANGGVILAGDGDGARETGEAGRAAELKRNVERLLEARVGYGRAVVEIAVETVTQREEINERRIDPESRIAISEDVSQSSSNARDAGGGDVTVASNPPDGDAAGGGDGSSSTDTETRERTNYEVSETVRQVVKSPGAVDRISTAVLIDGIRGTGADGAPTWTPRPEPEMAALRELVAAAVGFDEARGDILSIQSMEFEPLPLDGSDPVARRLFGPIDAMRLVQLGVLALVALILGLFVVRPVLRQQAALPAPEGAPAAAAAAAPLTGEIDPQDTPGTFMPPALADARATPGSPAASGESPAERLRQLIDERQEESLQILRSWMEDEEETA</sequence>
<evidence type="ECO:0000256" key="2">
    <source>
        <dbReference type="ARBA" id="ARBA00004651"/>
    </source>
</evidence>
<keyword evidence="14" id="KW-0282">Flagellum</keyword>
<dbReference type="Pfam" id="PF01514">
    <property type="entry name" value="YscJ_FliF"/>
    <property type="match status" value="1"/>
</dbReference>
<dbReference type="PANTHER" id="PTHR30046:SF0">
    <property type="entry name" value="FLAGELLAR M-RING PROTEIN"/>
    <property type="match status" value="1"/>
</dbReference>
<evidence type="ECO:0000256" key="10">
    <source>
        <dbReference type="SAM" id="MobiDB-lite"/>
    </source>
</evidence>
<dbReference type="PIRSF" id="PIRSF004862">
    <property type="entry name" value="FliF"/>
    <property type="match status" value="1"/>
</dbReference>
<dbReference type="InterPro" id="IPR045851">
    <property type="entry name" value="AMP-bd_C_sf"/>
</dbReference>
<dbReference type="Pfam" id="PF08345">
    <property type="entry name" value="YscJ_FliF_C"/>
    <property type="match status" value="1"/>
</dbReference>
<dbReference type="AlphaFoldDB" id="A0A4R6A3M6"/>